<keyword evidence="2 3" id="KW-0802">TPR repeat</keyword>
<dbReference type="Gene3D" id="1.25.40.10">
    <property type="entry name" value="Tetratricopeptide repeat domain"/>
    <property type="match status" value="2"/>
</dbReference>
<evidence type="ECO:0000256" key="1">
    <source>
        <dbReference type="ARBA" id="ARBA00022737"/>
    </source>
</evidence>
<accession>X6PAJ7</accession>
<dbReference type="SMART" id="SM00028">
    <property type="entry name" value="TPR"/>
    <property type="match status" value="5"/>
</dbReference>
<dbReference type="SUPFAM" id="SSF48452">
    <property type="entry name" value="TPR-like"/>
    <property type="match status" value="2"/>
</dbReference>
<evidence type="ECO:0000313" key="5">
    <source>
        <dbReference type="Proteomes" id="UP000023152"/>
    </source>
</evidence>
<feature type="repeat" description="TPR" evidence="3">
    <location>
        <begin position="453"/>
        <end position="486"/>
    </location>
</feature>
<dbReference type="InterPro" id="IPR019734">
    <property type="entry name" value="TPR_rpt"/>
</dbReference>
<protein>
    <submittedName>
        <fullName evidence="4">Uncharacterized protein</fullName>
    </submittedName>
</protein>
<sequence>MTLFEASVVAEGKLYTIMLSVLTLEHLKKQILQVTLPTHANDVLEAIIDINGNHIQTDESVIDAFKKDPVYFTAQFQSKDISKENEGKKSQIKDYEISEALDFKMHWSRNWRKSNTEAAKTVEQMIRDKEQGLIIVAFNTLQWKNRNDNLVSIIRLVNSEKEDIKEFNDYCMYVIKRKSVILEEVNIDGIIYAVDCKIECKGCVNVTTQIFVTKDAIVDEQLKQSISPIVWNTKIHYGIPIQFQDLEKKEEECTKQKLFDKSIIHLQKYLQIANSIFGLNHHYVAVACNMIGSIYHYKGLSEKAVTFFKRALKIASNIFGNNCSFVAQMHENVGRTYSEKGSHLRAIKYHMESLKIKLKIFKTNHIDISWSYVNLGNAYKRKNKYDKAIQYYEMGLKIRLEIYGNNHATVSNIYKNLGDAYQCSGNHDKAIEYHENALQVRLNIFGKVDVYVAYSYTSLGIDYEKKESYDKAIECYENALMIKKTIFGSTHKEVADSIWNLGLTLAKSGNNKIAQCYVEEAWKICSIVLGDWAKETLQVKEKMKNLGD</sequence>
<gene>
    <name evidence="4" type="ORF">RFI_01893</name>
</gene>
<keyword evidence="1" id="KW-0677">Repeat</keyword>
<dbReference type="Pfam" id="PF13424">
    <property type="entry name" value="TPR_12"/>
    <property type="match status" value="3"/>
</dbReference>
<dbReference type="PROSITE" id="PS50005">
    <property type="entry name" value="TPR"/>
    <property type="match status" value="3"/>
</dbReference>
<dbReference type="OrthoDB" id="10040854at2759"/>
<evidence type="ECO:0000256" key="2">
    <source>
        <dbReference type="ARBA" id="ARBA00022803"/>
    </source>
</evidence>
<keyword evidence="5" id="KW-1185">Reference proteome</keyword>
<dbReference type="PANTHER" id="PTHR45641:SF1">
    <property type="entry name" value="AAA+ ATPASE DOMAIN-CONTAINING PROTEIN"/>
    <property type="match status" value="1"/>
</dbReference>
<comment type="caution">
    <text evidence="4">The sequence shown here is derived from an EMBL/GenBank/DDBJ whole genome shotgun (WGS) entry which is preliminary data.</text>
</comment>
<dbReference type="PANTHER" id="PTHR45641">
    <property type="entry name" value="TETRATRICOPEPTIDE REPEAT PROTEIN (AFU_ORTHOLOGUE AFUA_6G03870)"/>
    <property type="match status" value="1"/>
</dbReference>
<feature type="repeat" description="TPR" evidence="3">
    <location>
        <begin position="369"/>
        <end position="402"/>
    </location>
</feature>
<organism evidence="4 5">
    <name type="scientific">Reticulomyxa filosa</name>
    <dbReference type="NCBI Taxonomy" id="46433"/>
    <lineage>
        <taxon>Eukaryota</taxon>
        <taxon>Sar</taxon>
        <taxon>Rhizaria</taxon>
        <taxon>Retaria</taxon>
        <taxon>Foraminifera</taxon>
        <taxon>Monothalamids</taxon>
        <taxon>Reticulomyxidae</taxon>
        <taxon>Reticulomyxa</taxon>
    </lineage>
</organism>
<dbReference type="Proteomes" id="UP000023152">
    <property type="component" value="Unassembled WGS sequence"/>
</dbReference>
<evidence type="ECO:0000256" key="3">
    <source>
        <dbReference type="PROSITE-ProRule" id="PRU00339"/>
    </source>
</evidence>
<dbReference type="AlphaFoldDB" id="X6PAJ7"/>
<evidence type="ECO:0000313" key="4">
    <source>
        <dbReference type="EMBL" id="ETO35181.1"/>
    </source>
</evidence>
<dbReference type="EMBL" id="ASPP01001886">
    <property type="protein sequence ID" value="ETO35181.1"/>
    <property type="molecule type" value="Genomic_DNA"/>
</dbReference>
<feature type="repeat" description="TPR" evidence="3">
    <location>
        <begin position="411"/>
        <end position="444"/>
    </location>
</feature>
<name>X6PAJ7_RETFI</name>
<proteinExistence type="predicted"/>
<dbReference type="InterPro" id="IPR011990">
    <property type="entry name" value="TPR-like_helical_dom_sf"/>
</dbReference>
<reference evidence="4 5" key="1">
    <citation type="journal article" date="2013" name="Curr. Biol.">
        <title>The Genome of the Foraminiferan Reticulomyxa filosa.</title>
        <authorList>
            <person name="Glockner G."/>
            <person name="Hulsmann N."/>
            <person name="Schleicher M."/>
            <person name="Noegel A.A."/>
            <person name="Eichinger L."/>
            <person name="Gallinger C."/>
            <person name="Pawlowski J."/>
            <person name="Sierra R."/>
            <person name="Euteneuer U."/>
            <person name="Pillet L."/>
            <person name="Moustafa A."/>
            <person name="Platzer M."/>
            <person name="Groth M."/>
            <person name="Szafranski K."/>
            <person name="Schliwa M."/>
        </authorList>
    </citation>
    <scope>NUCLEOTIDE SEQUENCE [LARGE SCALE GENOMIC DNA]</scope>
</reference>